<comment type="catalytic activity">
    <reaction evidence="1">
        <text>ATP + H2O = ADP + phosphate + H(+)</text>
        <dbReference type="Rhea" id="RHEA:13065"/>
        <dbReference type="ChEBI" id="CHEBI:15377"/>
        <dbReference type="ChEBI" id="CHEBI:15378"/>
        <dbReference type="ChEBI" id="CHEBI:30616"/>
        <dbReference type="ChEBI" id="CHEBI:43474"/>
        <dbReference type="ChEBI" id="CHEBI:456216"/>
        <dbReference type="EC" id="5.6.2.3"/>
    </reaction>
</comment>
<dbReference type="GO" id="GO:0000723">
    <property type="term" value="P:telomere maintenance"/>
    <property type="evidence" value="ECO:0007669"/>
    <property type="project" value="InterPro"/>
</dbReference>
<dbReference type="Pfam" id="PF05970">
    <property type="entry name" value="PIF1"/>
    <property type="match status" value="1"/>
</dbReference>
<keyword evidence="1" id="KW-0547">Nucleotide-binding</keyword>
<comment type="cofactor">
    <cofactor evidence="1">
        <name>Mg(2+)</name>
        <dbReference type="ChEBI" id="CHEBI:18420"/>
    </cofactor>
</comment>
<keyword evidence="1" id="KW-0347">Helicase</keyword>
<accession>A0AAV1L0H6</accession>
<dbReference type="GO" id="GO:0043139">
    <property type="term" value="F:5'-3' DNA helicase activity"/>
    <property type="evidence" value="ECO:0007669"/>
    <property type="project" value="UniProtKB-EC"/>
</dbReference>
<reference evidence="3 4" key="1">
    <citation type="submission" date="2023-11" db="EMBL/GenBank/DDBJ databases">
        <authorList>
            <person name="Hedman E."/>
            <person name="Englund M."/>
            <person name="Stromberg M."/>
            <person name="Nyberg Akerstrom W."/>
            <person name="Nylinder S."/>
            <person name="Jareborg N."/>
            <person name="Kallberg Y."/>
            <person name="Kronander E."/>
        </authorList>
    </citation>
    <scope>NUCLEOTIDE SEQUENCE [LARGE SCALE GENOMIC DNA]</scope>
</reference>
<feature type="domain" description="DNA helicase Pif1-like DEAD-box helicase" evidence="2">
    <location>
        <begin position="2"/>
        <end position="76"/>
    </location>
</feature>
<dbReference type="Proteomes" id="UP001314205">
    <property type="component" value="Unassembled WGS sequence"/>
</dbReference>
<protein>
    <recommendedName>
        <fullName evidence="1">ATP-dependent DNA helicase</fullName>
        <ecNumber evidence="1">5.6.2.3</ecNumber>
    </recommendedName>
</protein>
<dbReference type="EMBL" id="CAVLGL010000082">
    <property type="protein sequence ID" value="CAK1588771.1"/>
    <property type="molecule type" value="Genomic_DNA"/>
</dbReference>
<keyword evidence="4" id="KW-1185">Reference proteome</keyword>
<keyword evidence="1" id="KW-0227">DNA damage</keyword>
<dbReference type="GO" id="GO:0006310">
    <property type="term" value="P:DNA recombination"/>
    <property type="evidence" value="ECO:0007669"/>
    <property type="project" value="UniProtKB-KW"/>
</dbReference>
<comment type="similarity">
    <text evidence="1">Belongs to the helicase family.</text>
</comment>
<keyword evidence="1" id="KW-0067">ATP-binding</keyword>
<evidence type="ECO:0000259" key="2">
    <source>
        <dbReference type="Pfam" id="PF05970"/>
    </source>
</evidence>
<gene>
    <name evidence="3" type="ORF">PARMNEM_LOCUS9364</name>
</gene>
<dbReference type="EC" id="5.6.2.3" evidence="1"/>
<proteinExistence type="inferred from homology"/>
<dbReference type="PANTHER" id="PTHR10492">
    <property type="match status" value="1"/>
</dbReference>
<dbReference type="GO" id="GO:0006281">
    <property type="term" value="P:DNA repair"/>
    <property type="evidence" value="ECO:0007669"/>
    <property type="project" value="UniProtKB-KW"/>
</dbReference>
<evidence type="ECO:0000313" key="3">
    <source>
        <dbReference type="EMBL" id="CAK1588771.1"/>
    </source>
</evidence>
<evidence type="ECO:0000313" key="4">
    <source>
        <dbReference type="Proteomes" id="UP001314205"/>
    </source>
</evidence>
<dbReference type="GO" id="GO:0016787">
    <property type="term" value="F:hydrolase activity"/>
    <property type="evidence" value="ECO:0007669"/>
    <property type="project" value="UniProtKB-KW"/>
</dbReference>
<evidence type="ECO:0000256" key="1">
    <source>
        <dbReference type="RuleBase" id="RU363044"/>
    </source>
</evidence>
<name>A0AAV1L0H6_9NEOP</name>
<dbReference type="InterPro" id="IPR010285">
    <property type="entry name" value="DNA_helicase_pif1-like_DEAD"/>
</dbReference>
<organism evidence="3 4">
    <name type="scientific">Parnassius mnemosyne</name>
    <name type="common">clouded apollo</name>
    <dbReference type="NCBI Taxonomy" id="213953"/>
    <lineage>
        <taxon>Eukaryota</taxon>
        <taxon>Metazoa</taxon>
        <taxon>Ecdysozoa</taxon>
        <taxon>Arthropoda</taxon>
        <taxon>Hexapoda</taxon>
        <taxon>Insecta</taxon>
        <taxon>Pterygota</taxon>
        <taxon>Neoptera</taxon>
        <taxon>Endopterygota</taxon>
        <taxon>Lepidoptera</taxon>
        <taxon>Glossata</taxon>
        <taxon>Ditrysia</taxon>
        <taxon>Papilionoidea</taxon>
        <taxon>Papilionidae</taxon>
        <taxon>Parnassiinae</taxon>
        <taxon>Parnassini</taxon>
        <taxon>Parnassius</taxon>
        <taxon>Driopa</taxon>
    </lineage>
</organism>
<sequence length="134" mass="15275">MGGVTVLLAGDFQQTLPVVPRGTRADEVKAYVKLSHLWPSVTKLSLTTNMRVHLRGDVTAGQFSDLWLKIRNDDFPELDYNIILPTELGTIVSTVEELINIIYPNINNNHDKLAEWLCERAILTPKTNKYMKYF</sequence>
<comment type="caution">
    <text evidence="3">The sequence shown here is derived from an EMBL/GenBank/DDBJ whole genome shotgun (WGS) entry which is preliminary data.</text>
</comment>
<keyword evidence="1" id="KW-0378">Hydrolase</keyword>
<keyword evidence="1" id="KW-0233">DNA recombination</keyword>
<dbReference type="GO" id="GO:0005524">
    <property type="term" value="F:ATP binding"/>
    <property type="evidence" value="ECO:0007669"/>
    <property type="project" value="UniProtKB-KW"/>
</dbReference>
<keyword evidence="1" id="KW-0234">DNA repair</keyword>
<dbReference type="PANTHER" id="PTHR10492:SF94">
    <property type="entry name" value="ATP-DEPENDENT DNA HELICASE"/>
    <property type="match status" value="1"/>
</dbReference>
<dbReference type="AlphaFoldDB" id="A0AAV1L0H6"/>